<reference evidence="3" key="1">
    <citation type="submission" date="2023-11" db="EMBL/GenBank/DDBJ databases">
        <title>Genome assemblies of two species of porcelain crab, Petrolisthes cinctipes and Petrolisthes manimaculis (Anomura: Porcellanidae).</title>
        <authorList>
            <person name="Angst P."/>
        </authorList>
    </citation>
    <scope>NUCLEOTIDE SEQUENCE</scope>
    <source>
        <strain evidence="3">PB745_02</strain>
        <tissue evidence="3">Gill</tissue>
    </source>
</reference>
<evidence type="ECO:0000256" key="1">
    <source>
        <dbReference type="ARBA" id="ARBA00023242"/>
    </source>
</evidence>
<organism evidence="3 4">
    <name type="scientific">Petrolisthes manimaculis</name>
    <dbReference type="NCBI Taxonomy" id="1843537"/>
    <lineage>
        <taxon>Eukaryota</taxon>
        <taxon>Metazoa</taxon>
        <taxon>Ecdysozoa</taxon>
        <taxon>Arthropoda</taxon>
        <taxon>Crustacea</taxon>
        <taxon>Multicrustacea</taxon>
        <taxon>Malacostraca</taxon>
        <taxon>Eumalacostraca</taxon>
        <taxon>Eucarida</taxon>
        <taxon>Decapoda</taxon>
        <taxon>Pleocyemata</taxon>
        <taxon>Anomura</taxon>
        <taxon>Galatheoidea</taxon>
        <taxon>Porcellanidae</taxon>
        <taxon>Petrolisthes</taxon>
    </lineage>
</organism>
<dbReference type="PANTHER" id="PTHR23110:SF109">
    <property type="entry name" value="FI07618P-RELATED"/>
    <property type="match status" value="1"/>
</dbReference>
<dbReference type="SUPFAM" id="SSF54695">
    <property type="entry name" value="POZ domain"/>
    <property type="match status" value="1"/>
</dbReference>
<keyword evidence="1" id="KW-0539">Nucleus</keyword>
<evidence type="ECO:0000259" key="2">
    <source>
        <dbReference type="PROSITE" id="PS50097"/>
    </source>
</evidence>
<feature type="domain" description="BTB" evidence="2">
    <location>
        <begin position="35"/>
        <end position="100"/>
    </location>
</feature>
<dbReference type="InterPro" id="IPR011333">
    <property type="entry name" value="SKP1/BTB/POZ_sf"/>
</dbReference>
<comment type="caution">
    <text evidence="3">The sequence shown here is derived from an EMBL/GenBank/DDBJ whole genome shotgun (WGS) entry which is preliminary data.</text>
</comment>
<dbReference type="PANTHER" id="PTHR23110">
    <property type="entry name" value="BTB DOMAIN TRANSCRIPTION FACTOR"/>
    <property type="match status" value="1"/>
</dbReference>
<dbReference type="Proteomes" id="UP001292094">
    <property type="component" value="Unassembled WGS sequence"/>
</dbReference>
<dbReference type="Pfam" id="PF00651">
    <property type="entry name" value="BTB"/>
    <property type="match status" value="1"/>
</dbReference>
<dbReference type="InterPro" id="IPR051095">
    <property type="entry name" value="Dros_DevTransReg"/>
</dbReference>
<dbReference type="SMART" id="SM00225">
    <property type="entry name" value="BTB"/>
    <property type="match status" value="1"/>
</dbReference>
<keyword evidence="4" id="KW-1185">Reference proteome</keyword>
<dbReference type="AlphaFoldDB" id="A0AAE1NL38"/>
<dbReference type="CDD" id="cd18315">
    <property type="entry name" value="BTB_POZ_BAB-like"/>
    <property type="match status" value="1"/>
</dbReference>
<name>A0AAE1NL38_9EUCA</name>
<dbReference type="Gene3D" id="3.30.710.10">
    <property type="entry name" value="Potassium Channel Kv1.1, Chain A"/>
    <property type="match status" value="1"/>
</dbReference>
<dbReference type="PROSITE" id="PS50097">
    <property type="entry name" value="BTB"/>
    <property type="match status" value="1"/>
</dbReference>
<accession>A0AAE1NL38</accession>
<dbReference type="EMBL" id="JAWZYT010005258">
    <property type="protein sequence ID" value="KAK4291112.1"/>
    <property type="molecule type" value="Genomic_DNA"/>
</dbReference>
<gene>
    <name evidence="3" type="ORF">Pmani_036032</name>
</gene>
<dbReference type="InterPro" id="IPR000210">
    <property type="entry name" value="BTB/POZ_dom"/>
</dbReference>
<dbReference type="GO" id="GO:0005634">
    <property type="term" value="C:nucleus"/>
    <property type="evidence" value="ECO:0007669"/>
    <property type="project" value="TreeGrafter"/>
</dbReference>
<dbReference type="GO" id="GO:0006357">
    <property type="term" value="P:regulation of transcription by RNA polymerase II"/>
    <property type="evidence" value="ECO:0007669"/>
    <property type="project" value="TreeGrafter"/>
</dbReference>
<evidence type="ECO:0000313" key="3">
    <source>
        <dbReference type="EMBL" id="KAK4291112.1"/>
    </source>
</evidence>
<sequence>MGESVGETQLHLRWHSHATTFTCMLSDLHHGRAYTDVSLVCDGGIVRAHRAVLSLCSPYLDAVLSSCPDTEAPLLLPEVPVQDVMYLVSFIYRGQVDVHQQHIASFLRTAKHLHVLGLEQGDRGERVELLKHEISVKEEPSETSEATEEVTNDGRIDLNFYLQQAIQSASMPCPLCKKKNYQIIGAAREPPRDKERKQKREFKL</sequence>
<evidence type="ECO:0000313" key="4">
    <source>
        <dbReference type="Proteomes" id="UP001292094"/>
    </source>
</evidence>
<proteinExistence type="predicted"/>
<protein>
    <recommendedName>
        <fullName evidence="2">BTB domain-containing protein</fullName>
    </recommendedName>
</protein>